<sequence length="967" mass="107450">MSTSGRRNVSQRVNLTWLPILKALNVPPEVITAQHRTFGILPFEVNADESDAFYPLYRDGLQYLRHECSPSSVKCSVPLTLADKELKQFPHAISTLVNTLADVIPVSKAHEEFVRLKLQSCRNSATFTFVLAGIRFATGGNFGKHSAKCGHIICAVKASSRKLAEPDLYQAFLIDCLIQMVDKENWLRDELAINTCMPWSRASLREFSIATPAPEARAQVLDHKLLGRLFARGGELDKYAAWTWKFGLPIGIPWFGAPHDSFPFCDTLGKYTTVRALAQPIRTLQDDAGLWLSAMTFGVLEASTCIRVPEPAVLVPLEHRSSPTLSGTRVLQVLVYWAQTVRRYKSRGESHDEQGRRFAQVMYRAFEALDQEARRATSILARAGIAEDQREDVFSAVALTVVAACIVAQSLWRSLPEMGLIDDFLWGKTYRSVGEVVYQWCTRKMRSEGWCPSMLHVAVGSMAFVMRVAPILVQLPPFIRTARNEHAHCGTDGCRLDTFTASKYVPRHTQSRCKCNYMKPPPGAVQQLLSQGLVPVICFDGRTLRVVPAQQTPYVAISHVWLEGMGSTTEDGLPSCVVKRIAGLTTRVLPKHGGAFWMDSLCVPQEGSLRKRAIKLMADTYRGAAKVLVIDDCIRTQCSVRKDAEDNLMYIAASGWMRRVWTLQEGLLARELYFEFAEGPVDFEANLRDGRASDQSQLNLPISVVPVFAIREDPGASSYAPPLWKVVSLLNGRSTSKAEDELIAISSLLPPQINTDQLLAEPVGPDVVERRMRVFLRQLRDIPRNVPLGTSPRLNLSGFSWAPRMLTKESMRDWYDGEYGKGACTEDGLVAEYFVASLKKSVKIQKLSSSVPAQWGVDTLLYHKPSKTAYQLNGLADPRSPTIDVLLFLTGDLQAVYTGTRSGRCIAASVVSGGSKASGSRHSPVRLQYITSCTHTRQHAVIEERVREGDMPSVSLGELGKMWVKLT</sequence>
<accession>A0A1Y2IMR1</accession>
<dbReference type="Proteomes" id="UP000193067">
    <property type="component" value="Unassembled WGS sequence"/>
</dbReference>
<keyword evidence="2" id="KW-1185">Reference proteome</keyword>
<dbReference type="PANTHER" id="PTHR39596">
    <property type="match status" value="1"/>
</dbReference>
<dbReference type="STRING" id="1353009.A0A1Y2IMR1"/>
<evidence type="ECO:0000313" key="1">
    <source>
        <dbReference type="EMBL" id="OSD02399.1"/>
    </source>
</evidence>
<reference evidence="1 2" key="1">
    <citation type="journal article" date="2015" name="Biotechnol. Biofuels">
        <title>Enhanced degradation of softwood versus hardwood by the white-rot fungus Pycnoporus coccineus.</title>
        <authorList>
            <person name="Couturier M."/>
            <person name="Navarro D."/>
            <person name="Chevret D."/>
            <person name="Henrissat B."/>
            <person name="Piumi F."/>
            <person name="Ruiz-Duenas F.J."/>
            <person name="Martinez A.T."/>
            <person name="Grigoriev I.V."/>
            <person name="Riley R."/>
            <person name="Lipzen A."/>
            <person name="Berrin J.G."/>
            <person name="Master E.R."/>
            <person name="Rosso M.N."/>
        </authorList>
    </citation>
    <scope>NUCLEOTIDE SEQUENCE [LARGE SCALE GENOMIC DNA]</scope>
    <source>
        <strain evidence="1 2">BRFM310</strain>
    </source>
</reference>
<evidence type="ECO:0000313" key="2">
    <source>
        <dbReference type="Proteomes" id="UP000193067"/>
    </source>
</evidence>
<dbReference type="AlphaFoldDB" id="A0A1Y2IMR1"/>
<organism evidence="1 2">
    <name type="scientific">Trametes coccinea (strain BRFM310)</name>
    <name type="common">Pycnoporus coccineus</name>
    <dbReference type="NCBI Taxonomy" id="1353009"/>
    <lineage>
        <taxon>Eukaryota</taxon>
        <taxon>Fungi</taxon>
        <taxon>Dikarya</taxon>
        <taxon>Basidiomycota</taxon>
        <taxon>Agaricomycotina</taxon>
        <taxon>Agaricomycetes</taxon>
        <taxon>Polyporales</taxon>
        <taxon>Polyporaceae</taxon>
        <taxon>Trametes</taxon>
    </lineage>
</organism>
<name>A0A1Y2IMR1_TRAC3</name>
<dbReference type="PANTHER" id="PTHR39596:SF2">
    <property type="entry name" value="HET DOMAIN PROTEIN (AFU_ORTHOLOGUE AFUA_1G17550)-RELATED"/>
    <property type="match status" value="1"/>
</dbReference>
<dbReference type="OrthoDB" id="2426273at2759"/>
<proteinExistence type="predicted"/>
<evidence type="ECO:0008006" key="3">
    <source>
        <dbReference type="Google" id="ProtNLM"/>
    </source>
</evidence>
<dbReference type="EMBL" id="KZ084105">
    <property type="protein sequence ID" value="OSD02399.1"/>
    <property type="molecule type" value="Genomic_DNA"/>
</dbReference>
<protein>
    <recommendedName>
        <fullName evidence="3">Heterokaryon incompatibility domain-containing protein</fullName>
    </recommendedName>
</protein>
<gene>
    <name evidence="1" type="ORF">PYCCODRAFT_400126</name>
</gene>